<keyword evidence="1" id="KW-0479">Metal-binding</keyword>
<keyword evidence="3 5" id="KW-0863">Zinc-finger</keyword>
<name>A0AAV4Y1K6_CAEEX</name>
<dbReference type="EMBL" id="BPLR01018493">
    <property type="protein sequence ID" value="GIZ00052.1"/>
    <property type="molecule type" value="Genomic_DNA"/>
</dbReference>
<organism evidence="7 8">
    <name type="scientific">Caerostris extrusa</name>
    <name type="common">Bark spider</name>
    <name type="synonym">Caerostris bankana</name>
    <dbReference type="NCBI Taxonomy" id="172846"/>
    <lineage>
        <taxon>Eukaryota</taxon>
        <taxon>Metazoa</taxon>
        <taxon>Ecdysozoa</taxon>
        <taxon>Arthropoda</taxon>
        <taxon>Chelicerata</taxon>
        <taxon>Arachnida</taxon>
        <taxon>Araneae</taxon>
        <taxon>Araneomorphae</taxon>
        <taxon>Entelegynae</taxon>
        <taxon>Araneoidea</taxon>
        <taxon>Araneidae</taxon>
        <taxon>Caerostris</taxon>
    </lineage>
</organism>
<dbReference type="GO" id="GO:0000981">
    <property type="term" value="F:DNA-binding transcription factor activity, RNA polymerase II-specific"/>
    <property type="evidence" value="ECO:0007669"/>
    <property type="project" value="TreeGrafter"/>
</dbReference>
<keyword evidence="8" id="KW-1185">Reference proteome</keyword>
<feature type="domain" description="C2H2-type" evidence="6">
    <location>
        <begin position="55"/>
        <end position="82"/>
    </location>
</feature>
<dbReference type="PANTHER" id="PTHR23235">
    <property type="entry name" value="KRUEPPEL-LIKE TRANSCRIPTION FACTOR"/>
    <property type="match status" value="1"/>
</dbReference>
<dbReference type="GO" id="GO:0000978">
    <property type="term" value="F:RNA polymerase II cis-regulatory region sequence-specific DNA binding"/>
    <property type="evidence" value="ECO:0007669"/>
    <property type="project" value="TreeGrafter"/>
</dbReference>
<evidence type="ECO:0000256" key="5">
    <source>
        <dbReference type="PROSITE-ProRule" id="PRU00042"/>
    </source>
</evidence>
<sequence>MRICNFVYLYYYCGISSARLAKCAKSHQCSSCGYTSTRSADIKMHIRIHTGEKPFQCTICAKSFIQKGHLNNHMRTTLENVPSTVPNVTKLSLGKKNEGTLYQLPSSMIFPKAHFF</sequence>
<dbReference type="SUPFAM" id="SSF57667">
    <property type="entry name" value="beta-beta-alpha zinc fingers"/>
    <property type="match status" value="1"/>
</dbReference>
<keyword evidence="4" id="KW-0862">Zinc</keyword>
<reference evidence="7 8" key="1">
    <citation type="submission" date="2021-06" db="EMBL/GenBank/DDBJ databases">
        <title>Caerostris extrusa draft genome.</title>
        <authorList>
            <person name="Kono N."/>
            <person name="Arakawa K."/>
        </authorList>
    </citation>
    <scope>NUCLEOTIDE SEQUENCE [LARGE SCALE GENOMIC DNA]</scope>
</reference>
<dbReference type="FunFam" id="3.30.160.60:FF:000624">
    <property type="entry name" value="zinc finger protein 697"/>
    <property type="match status" value="1"/>
</dbReference>
<feature type="domain" description="C2H2-type" evidence="6">
    <location>
        <begin position="27"/>
        <end position="54"/>
    </location>
</feature>
<dbReference type="PROSITE" id="PS50157">
    <property type="entry name" value="ZINC_FINGER_C2H2_2"/>
    <property type="match status" value="2"/>
</dbReference>
<evidence type="ECO:0000256" key="1">
    <source>
        <dbReference type="ARBA" id="ARBA00022723"/>
    </source>
</evidence>
<evidence type="ECO:0000256" key="4">
    <source>
        <dbReference type="ARBA" id="ARBA00022833"/>
    </source>
</evidence>
<keyword evidence="2" id="KW-0677">Repeat</keyword>
<dbReference type="Pfam" id="PF00096">
    <property type="entry name" value="zf-C2H2"/>
    <property type="match status" value="2"/>
</dbReference>
<dbReference type="InterPro" id="IPR036236">
    <property type="entry name" value="Znf_C2H2_sf"/>
</dbReference>
<dbReference type="SMART" id="SM00355">
    <property type="entry name" value="ZnF_C2H2"/>
    <property type="match status" value="2"/>
</dbReference>
<gene>
    <name evidence="7" type="ORF">CEXT_88281</name>
</gene>
<protein>
    <recommendedName>
        <fullName evidence="6">C2H2-type domain-containing protein</fullName>
    </recommendedName>
</protein>
<dbReference type="Gene3D" id="3.30.160.60">
    <property type="entry name" value="Classic Zinc Finger"/>
    <property type="match status" value="2"/>
</dbReference>
<dbReference type="InterPro" id="IPR013087">
    <property type="entry name" value="Znf_C2H2_type"/>
</dbReference>
<evidence type="ECO:0000259" key="6">
    <source>
        <dbReference type="PROSITE" id="PS50157"/>
    </source>
</evidence>
<evidence type="ECO:0000256" key="3">
    <source>
        <dbReference type="ARBA" id="ARBA00022771"/>
    </source>
</evidence>
<evidence type="ECO:0000313" key="7">
    <source>
        <dbReference type="EMBL" id="GIZ00052.1"/>
    </source>
</evidence>
<comment type="caution">
    <text evidence="7">The sequence shown here is derived from an EMBL/GenBank/DDBJ whole genome shotgun (WGS) entry which is preliminary data.</text>
</comment>
<accession>A0AAV4Y1K6</accession>
<proteinExistence type="predicted"/>
<dbReference type="AlphaFoldDB" id="A0AAV4Y1K6"/>
<evidence type="ECO:0000313" key="8">
    <source>
        <dbReference type="Proteomes" id="UP001054945"/>
    </source>
</evidence>
<dbReference type="PANTHER" id="PTHR23235:SF120">
    <property type="entry name" value="KRUPPEL-LIKE FACTOR 15"/>
    <property type="match status" value="1"/>
</dbReference>
<dbReference type="GO" id="GO:0008270">
    <property type="term" value="F:zinc ion binding"/>
    <property type="evidence" value="ECO:0007669"/>
    <property type="project" value="UniProtKB-KW"/>
</dbReference>
<evidence type="ECO:0000256" key="2">
    <source>
        <dbReference type="ARBA" id="ARBA00022737"/>
    </source>
</evidence>
<dbReference type="Proteomes" id="UP001054945">
    <property type="component" value="Unassembled WGS sequence"/>
</dbReference>